<dbReference type="InterPro" id="IPR007730">
    <property type="entry name" value="SPOR-like_dom"/>
</dbReference>
<evidence type="ECO:0000313" key="2">
    <source>
        <dbReference type="EMBL" id="VAW59431.1"/>
    </source>
</evidence>
<dbReference type="PANTHER" id="PTHR38687:SF1">
    <property type="entry name" value="CELL DIVISION PROTEIN DEDD"/>
    <property type="match status" value="1"/>
</dbReference>
<dbReference type="PROSITE" id="PS51724">
    <property type="entry name" value="SPOR"/>
    <property type="match status" value="1"/>
</dbReference>
<dbReference type="GO" id="GO:0030428">
    <property type="term" value="C:cell septum"/>
    <property type="evidence" value="ECO:0007669"/>
    <property type="project" value="TreeGrafter"/>
</dbReference>
<dbReference type="EMBL" id="UOFG01000082">
    <property type="protein sequence ID" value="VAW59431.1"/>
    <property type="molecule type" value="Genomic_DNA"/>
</dbReference>
<gene>
    <name evidence="2" type="ORF">MNBD_GAMMA11-44</name>
</gene>
<name>A0A3B0WVD6_9ZZZZ</name>
<protein>
    <recommendedName>
        <fullName evidence="1">SPOR domain-containing protein</fullName>
    </recommendedName>
</protein>
<dbReference type="SUPFAM" id="SSF110997">
    <property type="entry name" value="Sporulation related repeat"/>
    <property type="match status" value="1"/>
</dbReference>
<dbReference type="InterPro" id="IPR052521">
    <property type="entry name" value="Cell_div_SPOR-domain"/>
</dbReference>
<dbReference type="Pfam" id="PF05036">
    <property type="entry name" value="SPOR"/>
    <property type="match status" value="1"/>
</dbReference>
<dbReference type="GO" id="GO:0032506">
    <property type="term" value="P:cytokinetic process"/>
    <property type="evidence" value="ECO:0007669"/>
    <property type="project" value="TreeGrafter"/>
</dbReference>
<feature type="domain" description="SPOR" evidence="1">
    <location>
        <begin position="80"/>
        <end position="159"/>
    </location>
</feature>
<reference evidence="2" key="1">
    <citation type="submission" date="2018-06" db="EMBL/GenBank/DDBJ databases">
        <authorList>
            <person name="Zhirakovskaya E."/>
        </authorList>
    </citation>
    <scope>NUCLEOTIDE SEQUENCE</scope>
</reference>
<dbReference type="GO" id="GO:0042834">
    <property type="term" value="F:peptidoglycan binding"/>
    <property type="evidence" value="ECO:0007669"/>
    <property type="project" value="InterPro"/>
</dbReference>
<sequence>MDRKLRKRLTGAIVLAAFLVILVPEWLDGAGHHSRYGNKASIPDRPEFKPIADYMLAEESTNTVAASQPASVNTFIKAEETRIHAWALQLGSFAQEKNAEAMRDELRAKGYAGYVDVLKKPGRVSYRVRIGPELDKQQVERLKAELLKKEKLEGLVVQHP</sequence>
<proteinExistence type="predicted"/>
<dbReference type="AlphaFoldDB" id="A0A3B0WVD6"/>
<dbReference type="GO" id="GO:0032153">
    <property type="term" value="C:cell division site"/>
    <property type="evidence" value="ECO:0007669"/>
    <property type="project" value="TreeGrafter"/>
</dbReference>
<dbReference type="PANTHER" id="PTHR38687">
    <property type="entry name" value="CELL DIVISION PROTEIN DEDD-RELATED"/>
    <property type="match status" value="1"/>
</dbReference>
<dbReference type="Gene3D" id="3.30.70.1070">
    <property type="entry name" value="Sporulation related repeat"/>
    <property type="match status" value="1"/>
</dbReference>
<dbReference type="InterPro" id="IPR036680">
    <property type="entry name" value="SPOR-like_sf"/>
</dbReference>
<accession>A0A3B0WVD6</accession>
<evidence type="ECO:0000259" key="1">
    <source>
        <dbReference type="PROSITE" id="PS51724"/>
    </source>
</evidence>
<organism evidence="2">
    <name type="scientific">hydrothermal vent metagenome</name>
    <dbReference type="NCBI Taxonomy" id="652676"/>
    <lineage>
        <taxon>unclassified sequences</taxon>
        <taxon>metagenomes</taxon>
        <taxon>ecological metagenomes</taxon>
    </lineage>
</organism>